<evidence type="ECO:0000313" key="14">
    <source>
        <dbReference type="EMBL" id="MCZ4517099.1"/>
    </source>
</evidence>
<dbReference type="PANTHER" id="PTHR11451:SF56">
    <property type="entry name" value="THREONINE--TRNA LIGASE 1"/>
    <property type="match status" value="1"/>
</dbReference>
<sequence length="405" mass="44448">MKSDHSQLGRELDLFATSPAIGAGLPVWLPDGAIIRAELEKLAAEESARSGCLGVYTPVLAKRSLFERSGHWDKFSADMFPPMRIGGEEFVLRPANCPHHTQVFDARGRSFRDLPFRVSELGSMFRSELSGVLGGLTRVRQISLDDAHVFCTPDQVGDEVRLALESIERCYRILGLAPSFRLSLRGRAGRYLGDAAQWSTAEGQLRVALGDREFTVGHGDAAFYGPKIDVQVAGHQETVSTVQIDFNQPERFGLEYTGSDGEKHRPVMIHRGVLGSMERLTAMLIDRHAGRMPPWLAPRQVAVIPVNASHSPPASALVARLHGASIRAQILEEGSLGSRIRSARLHRDAYIAVIGDRERDSNSVAVSYGALNAKAVLDTDVFVEAVNRDIHIRALLPIVPDMENH</sequence>
<evidence type="ECO:0000256" key="9">
    <source>
        <dbReference type="ARBA" id="ARBA00022917"/>
    </source>
</evidence>
<keyword evidence="4 14" id="KW-0436">Ligase</keyword>
<evidence type="ECO:0000256" key="1">
    <source>
        <dbReference type="ARBA" id="ARBA00008226"/>
    </source>
</evidence>
<comment type="catalytic activity">
    <reaction evidence="11">
        <text>tRNA(Thr) + L-threonine + ATP = L-threonyl-tRNA(Thr) + AMP + diphosphate + H(+)</text>
        <dbReference type="Rhea" id="RHEA:24624"/>
        <dbReference type="Rhea" id="RHEA-COMP:9670"/>
        <dbReference type="Rhea" id="RHEA-COMP:9704"/>
        <dbReference type="ChEBI" id="CHEBI:15378"/>
        <dbReference type="ChEBI" id="CHEBI:30616"/>
        <dbReference type="ChEBI" id="CHEBI:33019"/>
        <dbReference type="ChEBI" id="CHEBI:57926"/>
        <dbReference type="ChEBI" id="CHEBI:78442"/>
        <dbReference type="ChEBI" id="CHEBI:78534"/>
        <dbReference type="ChEBI" id="CHEBI:456215"/>
        <dbReference type="EC" id="6.1.1.3"/>
    </reaction>
</comment>
<keyword evidence="6" id="KW-0547">Nucleotide-binding</keyword>
<evidence type="ECO:0000256" key="2">
    <source>
        <dbReference type="ARBA" id="ARBA00013163"/>
    </source>
</evidence>
<dbReference type="CDD" id="cd00771">
    <property type="entry name" value="ThrRS_core"/>
    <property type="match status" value="1"/>
</dbReference>
<evidence type="ECO:0000256" key="5">
    <source>
        <dbReference type="ARBA" id="ARBA00022723"/>
    </source>
</evidence>
<accession>A0ABT4M8R6</accession>
<evidence type="ECO:0000259" key="13">
    <source>
        <dbReference type="PROSITE" id="PS50862"/>
    </source>
</evidence>
<dbReference type="GO" id="GO:0004829">
    <property type="term" value="F:threonine-tRNA ligase activity"/>
    <property type="evidence" value="ECO:0007669"/>
    <property type="project" value="UniProtKB-EC"/>
</dbReference>
<dbReference type="PRINTS" id="PR01047">
    <property type="entry name" value="TRNASYNTHTHR"/>
</dbReference>
<keyword evidence="9" id="KW-0648">Protein biosynthesis</keyword>
<dbReference type="EC" id="6.1.1.3" evidence="2 12"/>
<dbReference type="SUPFAM" id="SSF55681">
    <property type="entry name" value="Class II aaRS and biotin synthetases"/>
    <property type="match status" value="1"/>
</dbReference>
<dbReference type="PROSITE" id="PS50862">
    <property type="entry name" value="AA_TRNA_LIGASE_II"/>
    <property type="match status" value="1"/>
</dbReference>
<dbReference type="Gene3D" id="3.30.930.10">
    <property type="entry name" value="Bira Bifunctional Protein, Domain 2"/>
    <property type="match status" value="1"/>
</dbReference>
<dbReference type="InterPro" id="IPR045864">
    <property type="entry name" value="aa-tRNA-synth_II/BPL/LPL"/>
</dbReference>
<dbReference type="PANTHER" id="PTHR11451">
    <property type="entry name" value="THREONINE-TRNA LIGASE"/>
    <property type="match status" value="1"/>
</dbReference>
<evidence type="ECO:0000256" key="12">
    <source>
        <dbReference type="NCBIfam" id="TIGR00418"/>
    </source>
</evidence>
<dbReference type="InterPro" id="IPR002314">
    <property type="entry name" value="aa-tRNA-synt_IIb"/>
</dbReference>
<comment type="similarity">
    <text evidence="1">Belongs to the class-II aminoacyl-tRNA synthetase family.</text>
</comment>
<keyword evidence="5" id="KW-0479">Metal-binding</keyword>
<comment type="caution">
    <text evidence="14">The sequence shown here is derived from an EMBL/GenBank/DDBJ whole genome shotgun (WGS) entry which is preliminary data.</text>
</comment>
<dbReference type="Gene3D" id="3.40.50.800">
    <property type="entry name" value="Anticodon-binding domain"/>
    <property type="match status" value="1"/>
</dbReference>
<proteinExistence type="inferred from homology"/>
<evidence type="ECO:0000313" key="15">
    <source>
        <dbReference type="Proteomes" id="UP001081071"/>
    </source>
</evidence>
<dbReference type="EMBL" id="JAPWIJ010000001">
    <property type="protein sequence ID" value="MCZ4517099.1"/>
    <property type="molecule type" value="Genomic_DNA"/>
</dbReference>
<evidence type="ECO:0000256" key="4">
    <source>
        <dbReference type="ARBA" id="ARBA00022598"/>
    </source>
</evidence>
<organism evidence="14 15">
    <name type="scientific">Rhodococcus ruber</name>
    <dbReference type="NCBI Taxonomy" id="1830"/>
    <lineage>
        <taxon>Bacteria</taxon>
        <taxon>Bacillati</taxon>
        <taxon>Actinomycetota</taxon>
        <taxon>Actinomycetes</taxon>
        <taxon>Mycobacteriales</taxon>
        <taxon>Nocardiaceae</taxon>
        <taxon>Rhodococcus</taxon>
    </lineage>
</organism>
<dbReference type="Pfam" id="PF00587">
    <property type="entry name" value="tRNA-synt_2b"/>
    <property type="match status" value="1"/>
</dbReference>
<keyword evidence="10" id="KW-0030">Aminoacyl-tRNA synthetase</keyword>
<dbReference type="InterPro" id="IPR036621">
    <property type="entry name" value="Anticodon-bd_dom_sf"/>
</dbReference>
<dbReference type="NCBIfam" id="TIGR00418">
    <property type="entry name" value="thrS"/>
    <property type="match status" value="1"/>
</dbReference>
<keyword evidence="3" id="KW-0963">Cytoplasm</keyword>
<evidence type="ECO:0000256" key="3">
    <source>
        <dbReference type="ARBA" id="ARBA00022490"/>
    </source>
</evidence>
<protein>
    <recommendedName>
        <fullName evidence="2 12">Threonine--tRNA ligase</fullName>
        <ecNumber evidence="2 12">6.1.1.3</ecNumber>
    </recommendedName>
</protein>
<dbReference type="SUPFAM" id="SSF52954">
    <property type="entry name" value="Class II aaRS ABD-related"/>
    <property type="match status" value="1"/>
</dbReference>
<name>A0ABT4M8R6_9NOCA</name>
<keyword evidence="15" id="KW-1185">Reference proteome</keyword>
<feature type="domain" description="Aminoacyl-transfer RNA synthetases class-II family profile" evidence="13">
    <location>
        <begin position="30"/>
        <end position="293"/>
    </location>
</feature>
<evidence type="ECO:0000256" key="10">
    <source>
        <dbReference type="ARBA" id="ARBA00023146"/>
    </source>
</evidence>
<dbReference type="InterPro" id="IPR002320">
    <property type="entry name" value="Thr-tRNA-ligase_IIa"/>
</dbReference>
<dbReference type="InterPro" id="IPR033728">
    <property type="entry name" value="ThrRS_core"/>
</dbReference>
<dbReference type="RefSeq" id="WP_269601711.1">
    <property type="nucleotide sequence ID" value="NZ_JAPWIJ010000001.1"/>
</dbReference>
<dbReference type="InterPro" id="IPR006195">
    <property type="entry name" value="aa-tRNA-synth_II"/>
</dbReference>
<dbReference type="Proteomes" id="UP001081071">
    <property type="component" value="Unassembled WGS sequence"/>
</dbReference>
<keyword evidence="8" id="KW-0067">ATP-binding</keyword>
<reference evidence="14" key="1">
    <citation type="submission" date="2022-12" db="EMBL/GenBank/DDBJ databases">
        <authorList>
            <person name="Krivoruchko A.V."/>
            <person name="Elkin A."/>
        </authorList>
    </citation>
    <scope>NUCLEOTIDE SEQUENCE</scope>
    <source>
        <strain evidence="14">IEGM 1391</strain>
    </source>
</reference>
<gene>
    <name evidence="14" type="primary">thrS</name>
    <name evidence="14" type="ORF">O4220_01130</name>
</gene>
<keyword evidence="7" id="KW-0862">Zinc</keyword>
<evidence type="ECO:0000256" key="6">
    <source>
        <dbReference type="ARBA" id="ARBA00022741"/>
    </source>
</evidence>
<evidence type="ECO:0000256" key="8">
    <source>
        <dbReference type="ARBA" id="ARBA00022840"/>
    </source>
</evidence>
<dbReference type="InterPro" id="IPR004154">
    <property type="entry name" value="Anticodon-bd"/>
</dbReference>
<evidence type="ECO:0000256" key="11">
    <source>
        <dbReference type="ARBA" id="ARBA00049515"/>
    </source>
</evidence>
<dbReference type="Pfam" id="PF03129">
    <property type="entry name" value="HGTP_anticodon"/>
    <property type="match status" value="1"/>
</dbReference>
<evidence type="ECO:0000256" key="7">
    <source>
        <dbReference type="ARBA" id="ARBA00022833"/>
    </source>
</evidence>